<dbReference type="PANTHER" id="PTHR30572:SF4">
    <property type="entry name" value="ABC TRANSPORTER PERMEASE YTRF"/>
    <property type="match status" value="1"/>
</dbReference>
<gene>
    <name evidence="10" type="ORF">N1027_02790</name>
</gene>
<keyword evidence="5 7" id="KW-0472">Membrane</keyword>
<dbReference type="EMBL" id="JANLCM010000001">
    <property type="protein sequence ID" value="MCS5717055.1"/>
    <property type="molecule type" value="Genomic_DNA"/>
</dbReference>
<evidence type="ECO:0000256" key="7">
    <source>
        <dbReference type="SAM" id="Phobius"/>
    </source>
</evidence>
<evidence type="ECO:0000256" key="6">
    <source>
        <dbReference type="ARBA" id="ARBA00038076"/>
    </source>
</evidence>
<dbReference type="Proteomes" id="UP001165584">
    <property type="component" value="Unassembled WGS sequence"/>
</dbReference>
<dbReference type="Pfam" id="PF12704">
    <property type="entry name" value="MacB_PCD"/>
    <property type="match status" value="1"/>
</dbReference>
<sequence>MNWTETLRTSWSAVRSHSLRSLLTVLGILIGIAAVILTVGLGLGTQKDVSAQISSLGSNLLIVSPGSSTDSSGLRGGFGTGATLTTADADALASAVNAPDIEAVAPEKSTSLSLEAGDANWTTTVTGTTPSWLDVRSRELLAGEFIDGEDQDSAASVVVLGSETATELFGTTNVVGRTVSVDGRSLEVIGVLASAGSDSSSNLDDLAIVPLSTAASQLIGGAGGDSVSTIYLKATSDGQLSAAYQEAQSVLLNLHGITSTDGADFTISSQDALVDTATSIYRTLTVLLTGIAALSLLVGGIGVMNIMLVSVTERTREIGLRKALGAPPWAIRRQFLAEAAILGLSGGLLGALLGIGAAFALPGVIGSSIEVSPAAVGVSIAVAIGIGLVFGVYPATRAARLAPIDALRSE</sequence>
<name>A0ABT2GLG4_9MICO</name>
<protein>
    <submittedName>
        <fullName evidence="10">ABC transporter permease</fullName>
    </submittedName>
</protein>
<proteinExistence type="inferred from homology"/>
<dbReference type="Pfam" id="PF02687">
    <property type="entry name" value="FtsX"/>
    <property type="match status" value="1"/>
</dbReference>
<dbReference type="InterPro" id="IPR025857">
    <property type="entry name" value="MacB_PCD"/>
</dbReference>
<evidence type="ECO:0000256" key="4">
    <source>
        <dbReference type="ARBA" id="ARBA00022989"/>
    </source>
</evidence>
<comment type="similarity">
    <text evidence="6">Belongs to the ABC-4 integral membrane protein family.</text>
</comment>
<evidence type="ECO:0000313" key="10">
    <source>
        <dbReference type="EMBL" id="MCS5717055.1"/>
    </source>
</evidence>
<evidence type="ECO:0000313" key="11">
    <source>
        <dbReference type="Proteomes" id="UP001165584"/>
    </source>
</evidence>
<reference evidence="10" key="1">
    <citation type="submission" date="2022-08" db="EMBL/GenBank/DDBJ databases">
        <authorList>
            <person name="Deng Y."/>
            <person name="Han X.-F."/>
            <person name="Zhang Y.-Q."/>
        </authorList>
    </citation>
    <scope>NUCLEOTIDE SEQUENCE</scope>
    <source>
        <strain evidence="10">CPCC 205763</strain>
    </source>
</reference>
<evidence type="ECO:0000256" key="2">
    <source>
        <dbReference type="ARBA" id="ARBA00022475"/>
    </source>
</evidence>
<feature type="transmembrane region" description="Helical" evidence="7">
    <location>
        <begin position="286"/>
        <end position="311"/>
    </location>
</feature>
<dbReference type="RefSeq" id="WP_259504942.1">
    <property type="nucleotide sequence ID" value="NZ_JANLCM010000001.1"/>
</dbReference>
<keyword evidence="11" id="KW-1185">Reference proteome</keyword>
<dbReference type="InterPro" id="IPR003838">
    <property type="entry name" value="ABC3_permease_C"/>
</dbReference>
<evidence type="ECO:0000256" key="3">
    <source>
        <dbReference type="ARBA" id="ARBA00022692"/>
    </source>
</evidence>
<keyword evidence="3 7" id="KW-0812">Transmembrane</keyword>
<feature type="domain" description="ABC3 transporter permease C-terminal" evidence="8">
    <location>
        <begin position="291"/>
        <end position="402"/>
    </location>
</feature>
<dbReference type="InterPro" id="IPR050250">
    <property type="entry name" value="Macrolide_Exporter_MacB"/>
</dbReference>
<evidence type="ECO:0000256" key="1">
    <source>
        <dbReference type="ARBA" id="ARBA00004651"/>
    </source>
</evidence>
<evidence type="ECO:0000259" key="9">
    <source>
        <dbReference type="Pfam" id="PF12704"/>
    </source>
</evidence>
<keyword evidence="2" id="KW-1003">Cell membrane</keyword>
<feature type="transmembrane region" description="Helical" evidence="7">
    <location>
        <begin position="21"/>
        <end position="43"/>
    </location>
</feature>
<dbReference type="PANTHER" id="PTHR30572">
    <property type="entry name" value="MEMBRANE COMPONENT OF TRANSPORTER-RELATED"/>
    <property type="match status" value="1"/>
</dbReference>
<evidence type="ECO:0000259" key="8">
    <source>
        <dbReference type="Pfam" id="PF02687"/>
    </source>
</evidence>
<feature type="domain" description="MacB-like periplasmic core" evidence="9">
    <location>
        <begin position="21"/>
        <end position="248"/>
    </location>
</feature>
<feature type="transmembrane region" description="Helical" evidence="7">
    <location>
        <begin position="339"/>
        <end position="365"/>
    </location>
</feature>
<comment type="caution">
    <text evidence="10">The sequence shown here is derived from an EMBL/GenBank/DDBJ whole genome shotgun (WGS) entry which is preliminary data.</text>
</comment>
<accession>A0ABT2GLG4</accession>
<feature type="transmembrane region" description="Helical" evidence="7">
    <location>
        <begin position="371"/>
        <end position="393"/>
    </location>
</feature>
<comment type="subcellular location">
    <subcellularLocation>
        <location evidence="1">Cell membrane</location>
        <topology evidence="1">Multi-pass membrane protein</topology>
    </subcellularLocation>
</comment>
<organism evidence="10 11">
    <name type="scientific">Herbiconiux aconitum</name>
    <dbReference type="NCBI Taxonomy" id="2970913"/>
    <lineage>
        <taxon>Bacteria</taxon>
        <taxon>Bacillati</taxon>
        <taxon>Actinomycetota</taxon>
        <taxon>Actinomycetes</taxon>
        <taxon>Micrococcales</taxon>
        <taxon>Microbacteriaceae</taxon>
        <taxon>Herbiconiux</taxon>
    </lineage>
</organism>
<keyword evidence="4 7" id="KW-1133">Transmembrane helix</keyword>
<evidence type="ECO:0000256" key="5">
    <source>
        <dbReference type="ARBA" id="ARBA00023136"/>
    </source>
</evidence>